<dbReference type="Proteomes" id="UP000266673">
    <property type="component" value="Unassembled WGS sequence"/>
</dbReference>
<dbReference type="InterPro" id="IPR017972">
    <property type="entry name" value="Cyt_P450_CS"/>
</dbReference>
<dbReference type="PROSITE" id="PS00086">
    <property type="entry name" value="CYTOCHROME_P450"/>
    <property type="match status" value="1"/>
</dbReference>
<dbReference type="STRING" id="44941.A0A397W6S5"/>
<dbReference type="InterPro" id="IPR036396">
    <property type="entry name" value="Cyt_P450_sf"/>
</dbReference>
<dbReference type="SUPFAM" id="SSF48264">
    <property type="entry name" value="Cytochrome P450"/>
    <property type="match status" value="1"/>
</dbReference>
<dbReference type="EMBL" id="QKWP01000013">
    <property type="protein sequence ID" value="RIB30415.1"/>
    <property type="molecule type" value="Genomic_DNA"/>
</dbReference>
<evidence type="ECO:0000313" key="8">
    <source>
        <dbReference type="Proteomes" id="UP000266673"/>
    </source>
</evidence>
<accession>A0A397W6S5</accession>
<dbReference type="InterPro" id="IPR001128">
    <property type="entry name" value="Cyt_P450"/>
</dbReference>
<sequence>MPEIFLLSKNEPPLVPYKFPIIGHTYNFLHDAENLLKECKEKYGDPFSLYIFGNVVTFAGADIIPEVLKNSDVFDFYTGLNKIFPIHVVFKQFMKNYSSTYTARMVQEQISNKLNIYTSRLQKELLLGIEKFFGNCKEPKIFKNIHYTMSLIISKPVANVILGEEDILDFYISESETHVVDDKYLDNLFGELYNIVFASVSTTSRFFTLAIFDYAGRPELWNELYEEQLKIHNESNGGNLSIEDVNKMVKLDCFVKESLRHSADIAIIPHTVMSDSFTFSNGITVPKDRDIYLYMKDSAFSNKFFGETSNEFQPKRHMTSFSNGKIVHSPATKVDKSFMMFGGGKRACPGRFFAINEIKMCLHKLILRYNIRTESGKIVPPKIKTSTYVPSDSGLIFENRN</sequence>
<comment type="cofactor">
    <cofactor evidence="1 5">
        <name>heme</name>
        <dbReference type="ChEBI" id="CHEBI:30413"/>
    </cofactor>
</comment>
<comment type="similarity">
    <text evidence="2 6">Belongs to the cytochrome P450 family.</text>
</comment>
<dbReference type="GO" id="GO:0020037">
    <property type="term" value="F:heme binding"/>
    <property type="evidence" value="ECO:0007669"/>
    <property type="project" value="InterPro"/>
</dbReference>
<evidence type="ECO:0000256" key="3">
    <source>
        <dbReference type="ARBA" id="ARBA00022723"/>
    </source>
</evidence>
<keyword evidence="5 6" id="KW-0349">Heme</keyword>
<feature type="binding site" description="axial binding residue" evidence="5">
    <location>
        <position position="348"/>
    </location>
    <ligand>
        <name>heme</name>
        <dbReference type="ChEBI" id="CHEBI:30413"/>
    </ligand>
    <ligandPart>
        <name>Fe</name>
        <dbReference type="ChEBI" id="CHEBI:18248"/>
    </ligandPart>
</feature>
<dbReference type="PANTHER" id="PTHR46206">
    <property type="entry name" value="CYTOCHROME P450"/>
    <property type="match status" value="1"/>
</dbReference>
<comment type="caution">
    <text evidence="7">The sequence shown here is derived from an EMBL/GenBank/DDBJ whole genome shotgun (WGS) entry which is preliminary data.</text>
</comment>
<evidence type="ECO:0000256" key="5">
    <source>
        <dbReference type="PIRSR" id="PIRSR602403-1"/>
    </source>
</evidence>
<evidence type="ECO:0000256" key="2">
    <source>
        <dbReference type="ARBA" id="ARBA00010617"/>
    </source>
</evidence>
<reference evidence="7 8" key="1">
    <citation type="submission" date="2018-06" db="EMBL/GenBank/DDBJ databases">
        <title>Comparative genomics reveals the genomic features of Rhizophagus irregularis, R. cerebriforme, R. diaphanum and Gigaspora rosea, and their symbiotic lifestyle signature.</title>
        <authorList>
            <person name="Morin E."/>
            <person name="San Clemente H."/>
            <person name="Chen E.C.H."/>
            <person name="De La Providencia I."/>
            <person name="Hainaut M."/>
            <person name="Kuo A."/>
            <person name="Kohler A."/>
            <person name="Murat C."/>
            <person name="Tang N."/>
            <person name="Roy S."/>
            <person name="Loubradou J."/>
            <person name="Henrissat B."/>
            <person name="Grigoriev I.V."/>
            <person name="Corradi N."/>
            <person name="Roux C."/>
            <person name="Martin F.M."/>
        </authorList>
    </citation>
    <scope>NUCLEOTIDE SEQUENCE [LARGE SCALE GENOMIC DNA]</scope>
    <source>
        <strain evidence="7 8">DAOM 194757</strain>
    </source>
</reference>
<gene>
    <name evidence="7" type="ORF">C2G38_2265880</name>
</gene>
<organism evidence="7 8">
    <name type="scientific">Gigaspora rosea</name>
    <dbReference type="NCBI Taxonomy" id="44941"/>
    <lineage>
        <taxon>Eukaryota</taxon>
        <taxon>Fungi</taxon>
        <taxon>Fungi incertae sedis</taxon>
        <taxon>Mucoromycota</taxon>
        <taxon>Glomeromycotina</taxon>
        <taxon>Glomeromycetes</taxon>
        <taxon>Diversisporales</taxon>
        <taxon>Gigasporaceae</taxon>
        <taxon>Gigaspora</taxon>
    </lineage>
</organism>
<dbReference type="Pfam" id="PF00067">
    <property type="entry name" value="p450"/>
    <property type="match status" value="1"/>
</dbReference>
<dbReference type="InterPro" id="IPR002403">
    <property type="entry name" value="Cyt_P450_E_grp-IV"/>
</dbReference>
<keyword evidence="6" id="KW-0503">Monooxygenase</keyword>
<dbReference type="OrthoDB" id="1844152at2759"/>
<dbReference type="Gene3D" id="1.10.630.10">
    <property type="entry name" value="Cytochrome P450"/>
    <property type="match status" value="1"/>
</dbReference>
<dbReference type="GO" id="GO:0004497">
    <property type="term" value="F:monooxygenase activity"/>
    <property type="evidence" value="ECO:0007669"/>
    <property type="project" value="UniProtKB-KW"/>
</dbReference>
<protein>
    <submittedName>
        <fullName evidence="7">Cytochrome P450</fullName>
    </submittedName>
</protein>
<evidence type="ECO:0000256" key="4">
    <source>
        <dbReference type="ARBA" id="ARBA00023004"/>
    </source>
</evidence>
<proteinExistence type="inferred from homology"/>
<keyword evidence="8" id="KW-1185">Reference proteome</keyword>
<name>A0A397W6S5_9GLOM</name>
<dbReference type="GO" id="GO:0016705">
    <property type="term" value="F:oxidoreductase activity, acting on paired donors, with incorporation or reduction of molecular oxygen"/>
    <property type="evidence" value="ECO:0007669"/>
    <property type="project" value="InterPro"/>
</dbReference>
<dbReference type="AlphaFoldDB" id="A0A397W6S5"/>
<evidence type="ECO:0000256" key="6">
    <source>
        <dbReference type="RuleBase" id="RU000461"/>
    </source>
</evidence>
<keyword evidence="6" id="KW-0560">Oxidoreductase</keyword>
<keyword evidence="3 5" id="KW-0479">Metal-binding</keyword>
<dbReference type="PRINTS" id="PR00465">
    <property type="entry name" value="EP450IV"/>
</dbReference>
<keyword evidence="4 5" id="KW-0408">Iron</keyword>
<evidence type="ECO:0000313" key="7">
    <source>
        <dbReference type="EMBL" id="RIB30415.1"/>
    </source>
</evidence>
<evidence type="ECO:0000256" key="1">
    <source>
        <dbReference type="ARBA" id="ARBA00001971"/>
    </source>
</evidence>
<dbReference type="GO" id="GO:0005506">
    <property type="term" value="F:iron ion binding"/>
    <property type="evidence" value="ECO:0007669"/>
    <property type="project" value="InterPro"/>
</dbReference>